<keyword evidence="2" id="KW-0812">Transmembrane</keyword>
<dbReference type="InterPro" id="IPR047995">
    <property type="entry name" value="Choice_anch_K"/>
</dbReference>
<dbReference type="EMBL" id="FQZZ01000005">
    <property type="protein sequence ID" value="SHK42816.1"/>
    <property type="molecule type" value="Genomic_DNA"/>
</dbReference>
<evidence type="ECO:0000313" key="5">
    <source>
        <dbReference type="Proteomes" id="UP000324252"/>
    </source>
</evidence>
<dbReference type="InterPro" id="IPR022472">
    <property type="entry name" value="VPLPA-CTERM"/>
</dbReference>
<name>A0A1H0EZ44_9RHOB</name>
<dbReference type="NCBIfam" id="NF038131">
    <property type="entry name" value="choice_anch_K"/>
    <property type="match status" value="1"/>
</dbReference>
<keyword evidence="3" id="KW-0732">Signal</keyword>
<reference evidence="4 5" key="1">
    <citation type="submission" date="2016-11" db="EMBL/GenBank/DDBJ databases">
        <authorList>
            <person name="Varghese N."/>
            <person name="Submissions S."/>
        </authorList>
    </citation>
    <scope>NUCLEOTIDE SEQUENCE [LARGE SCALE GENOMIC DNA]</scope>
    <source>
        <strain evidence="4 5">DSM 29620</strain>
    </source>
</reference>
<proteinExistence type="predicted"/>
<evidence type="ECO:0000313" key="4">
    <source>
        <dbReference type="EMBL" id="SHK42816.1"/>
    </source>
</evidence>
<dbReference type="Proteomes" id="UP000324252">
    <property type="component" value="Unassembled WGS sequence"/>
</dbReference>
<evidence type="ECO:0000256" key="1">
    <source>
        <dbReference type="SAM" id="MobiDB-lite"/>
    </source>
</evidence>
<sequence>MELGKLLLAGLFTAAMATGASAATLSGSSSGEFTNENGGYTCTSSFLFWCTGGVDGASGLGTSTLEWPGETDGHNHSNPARSSLTINDESFSHNVPSGAGQYLVGSLTWYNASSPEDITPDEFTAKAVIDLMLSSPSAHTGSEEVKFTIENTTNPTGDEIFAVALGGFDFGWTLPLDLGEGLTLDGFSASLVGGSDGTFAGGLWFNPENGTSTLGIYANVTAAAAVVPLPAGGLLLLTGLGGMAALRRRKKAA</sequence>
<dbReference type="NCBIfam" id="TIGR03370">
    <property type="entry name" value="VPLPA-CTERM"/>
    <property type="match status" value="1"/>
</dbReference>
<evidence type="ECO:0000256" key="2">
    <source>
        <dbReference type="SAM" id="Phobius"/>
    </source>
</evidence>
<accession>A0A1H0EZ44</accession>
<dbReference type="AlphaFoldDB" id="A0A1H0EZ44"/>
<feature type="chain" id="PRO_5015064520" evidence="3">
    <location>
        <begin position="23"/>
        <end position="253"/>
    </location>
</feature>
<evidence type="ECO:0000256" key="3">
    <source>
        <dbReference type="SAM" id="SignalP"/>
    </source>
</evidence>
<feature type="transmembrane region" description="Helical" evidence="2">
    <location>
        <begin position="222"/>
        <end position="246"/>
    </location>
</feature>
<feature type="signal peptide" evidence="3">
    <location>
        <begin position="1"/>
        <end position="22"/>
    </location>
</feature>
<keyword evidence="5" id="KW-1185">Reference proteome</keyword>
<gene>
    <name evidence="4" type="ORF">SAMN05444142_105125</name>
</gene>
<keyword evidence="2" id="KW-0472">Membrane</keyword>
<organism evidence="4 5">
    <name type="scientific">Lutimaribacter pacificus</name>
    <dbReference type="NCBI Taxonomy" id="391948"/>
    <lineage>
        <taxon>Bacteria</taxon>
        <taxon>Pseudomonadati</taxon>
        <taxon>Pseudomonadota</taxon>
        <taxon>Alphaproteobacteria</taxon>
        <taxon>Rhodobacterales</taxon>
        <taxon>Roseobacteraceae</taxon>
        <taxon>Lutimaribacter</taxon>
    </lineage>
</organism>
<dbReference type="RefSeq" id="WP_223228071.1">
    <property type="nucleotide sequence ID" value="NZ_FNIO01000002.1"/>
</dbReference>
<protein>
    <submittedName>
        <fullName evidence="4">VPLPA-CTERM protein sorting domain-containing protein</fullName>
    </submittedName>
</protein>
<feature type="region of interest" description="Disordered" evidence="1">
    <location>
        <begin position="61"/>
        <end position="84"/>
    </location>
</feature>
<keyword evidence="2" id="KW-1133">Transmembrane helix</keyword>